<evidence type="ECO:0008006" key="4">
    <source>
        <dbReference type="Google" id="ProtNLM"/>
    </source>
</evidence>
<organism evidence="2 3">
    <name type="scientific">Archangium gephyra</name>
    <dbReference type="NCBI Taxonomy" id="48"/>
    <lineage>
        <taxon>Bacteria</taxon>
        <taxon>Pseudomonadati</taxon>
        <taxon>Myxococcota</taxon>
        <taxon>Myxococcia</taxon>
        <taxon>Myxococcales</taxon>
        <taxon>Cystobacterineae</taxon>
        <taxon>Archangiaceae</taxon>
        <taxon>Archangium</taxon>
    </lineage>
</organism>
<sequence>MATSLKLPPQLKSRVEAAAKGAGKSPHAFMVEAIEQQVAQAERRRRFVEEALAAEKEALETGEGFNADEVHEAMAARARGGRTRRLKATPWR</sequence>
<dbReference type="EMBL" id="QUMU01000002">
    <property type="protein sequence ID" value="REG35676.1"/>
    <property type="molecule type" value="Genomic_DNA"/>
</dbReference>
<dbReference type="Gene3D" id="1.10.1220.10">
    <property type="entry name" value="Met repressor-like"/>
    <property type="match status" value="1"/>
</dbReference>
<comment type="caution">
    <text evidence="2">The sequence shown here is derived from an EMBL/GenBank/DDBJ whole genome shotgun (WGS) entry which is preliminary data.</text>
</comment>
<evidence type="ECO:0000256" key="1">
    <source>
        <dbReference type="SAM" id="Coils"/>
    </source>
</evidence>
<dbReference type="InterPro" id="IPR010985">
    <property type="entry name" value="Ribbon_hlx_hlx"/>
</dbReference>
<keyword evidence="1" id="KW-0175">Coiled coil</keyword>
<accession>A0ABX9K7V0</accession>
<reference evidence="2 3" key="1">
    <citation type="submission" date="2018-08" db="EMBL/GenBank/DDBJ databases">
        <title>Genomic Encyclopedia of Archaeal and Bacterial Type Strains, Phase II (KMG-II): from individual species to whole genera.</title>
        <authorList>
            <person name="Goeker M."/>
        </authorList>
    </citation>
    <scope>NUCLEOTIDE SEQUENCE [LARGE SCALE GENOMIC DNA]</scope>
    <source>
        <strain evidence="2 3">DSM 2261</strain>
    </source>
</reference>
<name>A0ABX9K7V0_9BACT</name>
<feature type="coiled-coil region" evidence="1">
    <location>
        <begin position="31"/>
        <end position="58"/>
    </location>
</feature>
<evidence type="ECO:0000313" key="2">
    <source>
        <dbReference type="EMBL" id="REG35676.1"/>
    </source>
</evidence>
<gene>
    <name evidence="2" type="ORF">ATI61_10244</name>
</gene>
<dbReference type="InterPro" id="IPR013321">
    <property type="entry name" value="Arc_rbn_hlx_hlx"/>
</dbReference>
<keyword evidence="3" id="KW-1185">Reference proteome</keyword>
<proteinExistence type="predicted"/>
<dbReference type="SUPFAM" id="SSF47598">
    <property type="entry name" value="Ribbon-helix-helix"/>
    <property type="match status" value="1"/>
</dbReference>
<evidence type="ECO:0000313" key="3">
    <source>
        <dbReference type="Proteomes" id="UP000256345"/>
    </source>
</evidence>
<dbReference type="RefSeq" id="WP_116119800.1">
    <property type="nucleotide sequence ID" value="NZ_QUMU01000002.1"/>
</dbReference>
<dbReference type="Proteomes" id="UP000256345">
    <property type="component" value="Unassembled WGS sequence"/>
</dbReference>
<protein>
    <recommendedName>
        <fullName evidence="4">CopG family transcriptional regulator</fullName>
    </recommendedName>
</protein>